<evidence type="ECO:0000313" key="1">
    <source>
        <dbReference type="EMBL" id="SPC95286.1"/>
    </source>
</evidence>
<proteinExistence type="predicted"/>
<name>A0A2N9FXF8_FAGSY</name>
<protein>
    <submittedName>
        <fullName evidence="1">Uncharacterized protein</fullName>
    </submittedName>
</protein>
<accession>A0A2N9FXF8</accession>
<dbReference type="AlphaFoldDB" id="A0A2N9FXF8"/>
<reference evidence="1" key="1">
    <citation type="submission" date="2018-02" db="EMBL/GenBank/DDBJ databases">
        <authorList>
            <person name="Cohen D.B."/>
            <person name="Kent A.D."/>
        </authorList>
    </citation>
    <scope>NUCLEOTIDE SEQUENCE</scope>
</reference>
<dbReference type="EMBL" id="OIVN01001557">
    <property type="protein sequence ID" value="SPC95286.1"/>
    <property type="molecule type" value="Genomic_DNA"/>
</dbReference>
<organism evidence="1">
    <name type="scientific">Fagus sylvatica</name>
    <name type="common">Beechnut</name>
    <dbReference type="NCBI Taxonomy" id="28930"/>
    <lineage>
        <taxon>Eukaryota</taxon>
        <taxon>Viridiplantae</taxon>
        <taxon>Streptophyta</taxon>
        <taxon>Embryophyta</taxon>
        <taxon>Tracheophyta</taxon>
        <taxon>Spermatophyta</taxon>
        <taxon>Magnoliopsida</taxon>
        <taxon>eudicotyledons</taxon>
        <taxon>Gunneridae</taxon>
        <taxon>Pentapetalae</taxon>
        <taxon>rosids</taxon>
        <taxon>fabids</taxon>
        <taxon>Fagales</taxon>
        <taxon>Fagaceae</taxon>
        <taxon>Fagus</taxon>
    </lineage>
</organism>
<sequence>MGARQPQASIPCGRVHLVAFSSSSMSSPRRPLPLALKGPIPPFFSPSSMGRPWNQVIVLCVFDEL</sequence>
<gene>
    <name evidence="1" type="ORF">FSB_LOCUS23168</name>
</gene>